<dbReference type="AlphaFoldDB" id="E0SPS8"/>
<keyword evidence="1 6" id="KW-0328">Glycosyltransferase</keyword>
<keyword evidence="5 6" id="KW-0862">Zinc</keyword>
<dbReference type="STRING" id="583356.Igag_0098"/>
<keyword evidence="4 6" id="KW-0479">Metal-binding</keyword>
<dbReference type="EMBL" id="CP002098">
    <property type="protein sequence ID" value="ADM26950.1"/>
    <property type="molecule type" value="Genomic_DNA"/>
</dbReference>
<proteinExistence type="inferred from homology"/>
<keyword evidence="9" id="KW-1185">Reference proteome</keyword>
<evidence type="ECO:0000256" key="1">
    <source>
        <dbReference type="ARBA" id="ARBA00022676"/>
    </source>
</evidence>
<dbReference type="Pfam" id="PF01702">
    <property type="entry name" value="TGT"/>
    <property type="match status" value="1"/>
</dbReference>
<feature type="active site" description="Nucleophile" evidence="6">
    <location>
        <position position="85"/>
    </location>
</feature>
<evidence type="ECO:0000313" key="9">
    <source>
        <dbReference type="Proteomes" id="UP000001304"/>
    </source>
</evidence>
<dbReference type="GO" id="GO:0016763">
    <property type="term" value="F:pentosyltransferase activity"/>
    <property type="evidence" value="ECO:0007669"/>
    <property type="project" value="UniProtKB-UniRule"/>
</dbReference>
<evidence type="ECO:0000256" key="3">
    <source>
        <dbReference type="ARBA" id="ARBA00022694"/>
    </source>
</evidence>
<sequence>MCFEIKEQDLAGRIGRLKTKYGVIETPYLFPVIDPLLRNQYISLEEILNMGFNAIITNAYILKKNRNIDDDIHNILKFPNTIMTDSGAYQILQYGDVEVSNIDIVTYQCKIKSDIGVILDIPTRYDASREEAFRSAQETLKRALEVKEIIQECRDTLWVLPIQGGVYLDILRDAAKRAVEIAGYGYSIFALGSPTTLLESYMFDKLIEMIYTVRSVIPSSYPLHLFGAGHPIIIPLVVALGVDFMDSASYILYAEDFRYMTRRSTYRLEELKYFPCECPVCSRYSPEELMKMPKNDKIRMLALHNLYTIAREIRETKQAIREGRLWEYIEERINSHPAVKKAFNSIKKYLEYIYRKTPINRSNVKALFILSTDSLYNPKLVLSRRKVLDNMPRDTNCIIFLPYNIKADYEKHYLHVFEYQYENYCDIYLYKPVVGLIPYNLISRYPFSQHEIGIEFSREIINDLTYFALEVLIRYMNLSHDILNLKVYICSKDRWTMDFATELHLLLKHLANKISMNVVDICRNDA</sequence>
<accession>E0SPS8</accession>
<dbReference type="InterPro" id="IPR036511">
    <property type="entry name" value="TGT-like_sf"/>
</dbReference>
<comment type="pathway">
    <text evidence="6">tRNA modification; archaeosine-tRNA biosynthesis.</text>
</comment>
<dbReference type="EC" id="2.4.2.48" evidence="6"/>
<dbReference type="Proteomes" id="UP000001304">
    <property type="component" value="Chromosome"/>
</dbReference>
<dbReference type="SUPFAM" id="SSF88802">
    <property type="entry name" value="Pre-PUA domain"/>
    <property type="match status" value="1"/>
</dbReference>
<comment type="function">
    <text evidence="6">Exchanges the guanine residue with 7-cyano-7-deazaguanine (preQ0) at position 15 in the dihydrouridine loop (D-loop) of archaeal tRNAs.</text>
</comment>
<dbReference type="InterPro" id="IPR004804">
    <property type="entry name" value="TgtA"/>
</dbReference>
<evidence type="ECO:0000313" key="8">
    <source>
        <dbReference type="EMBL" id="ADM26950.1"/>
    </source>
</evidence>
<feature type="binding site" evidence="6">
    <location>
        <position position="276"/>
    </location>
    <ligand>
        <name>Zn(2+)</name>
        <dbReference type="ChEBI" id="CHEBI:29105"/>
    </ligand>
</feature>
<evidence type="ECO:0000256" key="4">
    <source>
        <dbReference type="ARBA" id="ARBA00022723"/>
    </source>
</evidence>
<protein>
    <recommendedName>
        <fullName evidence="6">tRNA-guanine(15) transglycosylase</fullName>
        <ecNumber evidence="6">2.4.2.48</ecNumber>
    </recommendedName>
    <alternativeName>
        <fullName evidence="6">7-cyano-7-deazaguanine tRNA-ribosyltransferase</fullName>
    </alternativeName>
    <alternativeName>
        <fullName evidence="6">Archaeal tRNA-guanine transglycosylase</fullName>
    </alternativeName>
</protein>
<dbReference type="PANTHER" id="PTHR46499:SF1">
    <property type="entry name" value="QUEUINE TRNA-RIBOSYLTRANSFERASE"/>
    <property type="match status" value="1"/>
</dbReference>
<dbReference type="SUPFAM" id="SSF51713">
    <property type="entry name" value="tRNA-guanine transglycosylase"/>
    <property type="match status" value="1"/>
</dbReference>
<comment type="catalytic activity">
    <reaction evidence="6">
        <text>guanosine(15) in tRNA + 7-cyano-7-carbaguanine = 7-cyano-7-carbaguanosine(15) in tRNA + guanine</text>
        <dbReference type="Rhea" id="RHEA:43164"/>
        <dbReference type="Rhea" id="RHEA-COMP:10371"/>
        <dbReference type="Rhea" id="RHEA-COMP:10372"/>
        <dbReference type="ChEBI" id="CHEBI:16235"/>
        <dbReference type="ChEBI" id="CHEBI:45075"/>
        <dbReference type="ChEBI" id="CHEBI:74269"/>
        <dbReference type="ChEBI" id="CHEBI:82850"/>
        <dbReference type="EC" id="2.4.2.48"/>
    </reaction>
</comment>
<feature type="binding site" evidence="6">
    <location>
        <position position="120"/>
    </location>
    <ligand>
        <name>substrate</name>
    </ligand>
</feature>
<dbReference type="HOGENOM" id="CLU_030083_0_0_2"/>
<feature type="binding site" evidence="6">
    <location>
        <position position="278"/>
    </location>
    <ligand>
        <name>Zn(2+)</name>
        <dbReference type="ChEBI" id="CHEBI:29105"/>
    </ligand>
</feature>
<gene>
    <name evidence="6" type="primary">tgtA</name>
    <name evidence="8" type="ordered locus">Igag_0098</name>
</gene>
<dbReference type="InterPro" id="IPR002616">
    <property type="entry name" value="tRNA_ribo_trans-like"/>
</dbReference>
<reference evidence="8 9" key="1">
    <citation type="journal article" date="2010" name="Stand. Genomic Sci.">
        <title>Complete genome sequence of Ignisphaera aggregans type strain (AQ1.S1).</title>
        <authorList>
            <person name="Goker M."/>
            <person name="Held B."/>
            <person name="Lapidus A."/>
            <person name="Nolan M."/>
            <person name="Spring S."/>
            <person name="Yasawong M."/>
            <person name="Lucas S."/>
            <person name="Glavina Del Rio T."/>
            <person name="Tice H."/>
            <person name="Cheng J.F."/>
            <person name="Goodwin L."/>
            <person name="Tapia R."/>
            <person name="Pitluck S."/>
            <person name="Liolios K."/>
            <person name="Ivanova N."/>
            <person name="Mavromatis K."/>
            <person name="Mikhailova N."/>
            <person name="Pati A."/>
            <person name="Chen A."/>
            <person name="Palaniappan K."/>
            <person name="Brambilla E."/>
            <person name="Land M."/>
            <person name="Hauser L."/>
            <person name="Chang Y.J."/>
            <person name="Jeffries C.D."/>
            <person name="Brettin T."/>
            <person name="Detter J.C."/>
            <person name="Han C."/>
            <person name="Rohde M."/>
            <person name="Sikorski J."/>
            <person name="Woyke T."/>
            <person name="Bristow J."/>
            <person name="Eisen J.A."/>
            <person name="Markowitz V."/>
            <person name="Hugenholtz P."/>
            <person name="Kyrpides N.C."/>
            <person name="Klenk H.P."/>
        </authorList>
    </citation>
    <scope>NUCLEOTIDE SEQUENCE [LARGE SCALE GENOMIC DNA]</scope>
    <source>
        <strain evidence="9">DSM 17230 / JCM 13409 / AQ1.S1</strain>
    </source>
</reference>
<comment type="caution">
    <text evidence="6">Lacks conserved residue(s) required for the propagation of feature annotation.</text>
</comment>
<keyword evidence="3 6" id="KW-0819">tRNA processing</keyword>
<comment type="similarity">
    <text evidence="6">Belongs to the archaeosine tRNA-ribosyltransferase family.</text>
</comment>
<dbReference type="KEGG" id="iag:Igag_0098"/>
<dbReference type="HAMAP" id="MF_01634">
    <property type="entry name" value="TgtA_arch"/>
    <property type="match status" value="1"/>
</dbReference>
<dbReference type="PANTHER" id="PTHR46499">
    <property type="entry name" value="QUEUINE TRNA-RIBOSYLTRANSFERASE"/>
    <property type="match status" value="1"/>
</dbReference>
<dbReference type="UniPathway" id="UPA00393"/>
<organism evidence="8 9">
    <name type="scientific">Ignisphaera aggregans (strain DSM 17230 / JCM 13409 / AQ1.S1)</name>
    <dbReference type="NCBI Taxonomy" id="583356"/>
    <lineage>
        <taxon>Archaea</taxon>
        <taxon>Thermoproteota</taxon>
        <taxon>Thermoprotei</taxon>
        <taxon>Desulfurococcales</taxon>
        <taxon>Desulfurococcaceae</taxon>
        <taxon>Ignisphaera</taxon>
    </lineage>
</organism>
<dbReference type="NCBIfam" id="TIGR00449">
    <property type="entry name" value="tgt_general"/>
    <property type="match status" value="1"/>
</dbReference>
<evidence type="ECO:0000256" key="6">
    <source>
        <dbReference type="HAMAP-Rule" id="MF_01634"/>
    </source>
</evidence>
<comment type="cofactor">
    <cofactor evidence="6">
        <name>Zn(2+)</name>
        <dbReference type="ChEBI" id="CHEBI:29105"/>
    </cofactor>
    <text evidence="6">Binds 1 zinc ion per subunit.</text>
</comment>
<dbReference type="InterPro" id="IPR050076">
    <property type="entry name" value="ArchSynthase1/Queuine_TRR"/>
</dbReference>
<evidence type="ECO:0000256" key="2">
    <source>
        <dbReference type="ARBA" id="ARBA00022679"/>
    </source>
</evidence>
<dbReference type="Gene3D" id="3.20.20.105">
    <property type="entry name" value="Queuine tRNA-ribosyltransferase-like"/>
    <property type="match status" value="1"/>
</dbReference>
<feature type="domain" description="tRNA-guanine(15) transglycosylase-like" evidence="7">
    <location>
        <begin position="12"/>
        <end position="337"/>
    </location>
</feature>
<dbReference type="GO" id="GO:0008270">
    <property type="term" value="F:zinc ion binding"/>
    <property type="evidence" value="ECO:0007669"/>
    <property type="project" value="UniProtKB-UniRule"/>
</dbReference>
<dbReference type="GO" id="GO:0005737">
    <property type="term" value="C:cytoplasm"/>
    <property type="evidence" value="ECO:0007669"/>
    <property type="project" value="TreeGrafter"/>
</dbReference>
<dbReference type="GO" id="GO:0002099">
    <property type="term" value="P:tRNA wobble guanine modification"/>
    <property type="evidence" value="ECO:0007669"/>
    <property type="project" value="TreeGrafter"/>
</dbReference>
<keyword evidence="2 6" id="KW-0808">Transferase</keyword>
<dbReference type="NCBIfam" id="TIGR00432">
    <property type="entry name" value="arcsn_tRNA_tgt"/>
    <property type="match status" value="1"/>
</dbReference>
<evidence type="ECO:0000256" key="5">
    <source>
        <dbReference type="ARBA" id="ARBA00022833"/>
    </source>
</evidence>
<evidence type="ECO:0000259" key="7">
    <source>
        <dbReference type="Pfam" id="PF01702"/>
    </source>
</evidence>
<feature type="binding site" evidence="6">
    <location>
        <position position="281"/>
    </location>
    <ligand>
        <name>Zn(2+)</name>
        <dbReference type="ChEBI" id="CHEBI:29105"/>
    </ligand>
</feature>
<name>E0SPS8_IGNAA</name>